<evidence type="ECO:0000313" key="9">
    <source>
        <dbReference type="EMBL" id="ASS37698.1"/>
    </source>
</evidence>
<dbReference type="Pfam" id="PF02659">
    <property type="entry name" value="Mntp"/>
    <property type="match status" value="1"/>
</dbReference>
<keyword evidence="6 8" id="KW-0472">Membrane</keyword>
<reference evidence="10" key="1">
    <citation type="submission" date="2016-05" db="EMBL/GenBank/DDBJ databases">
        <authorList>
            <person name="Holder M.E."/>
            <person name="Ajami N.J."/>
            <person name="Petrosino J.F."/>
        </authorList>
    </citation>
    <scope>NUCLEOTIDE SEQUENCE [LARGE SCALE GENOMIC DNA]</scope>
    <source>
        <strain evidence="10">ATCC 700696</strain>
    </source>
</reference>
<dbReference type="InterPro" id="IPR022929">
    <property type="entry name" value="Put_MntP"/>
</dbReference>
<evidence type="ECO:0000256" key="6">
    <source>
        <dbReference type="ARBA" id="ARBA00023136"/>
    </source>
</evidence>
<feature type="transmembrane region" description="Helical" evidence="8">
    <location>
        <begin position="6"/>
        <end position="26"/>
    </location>
</feature>
<comment type="similarity">
    <text evidence="8">Belongs to the MntP (TC 9.B.29) family.</text>
</comment>
<evidence type="ECO:0000256" key="4">
    <source>
        <dbReference type="ARBA" id="ARBA00022989"/>
    </source>
</evidence>
<dbReference type="OrthoDB" id="9811590at2"/>
<dbReference type="RefSeq" id="WP_094233926.1">
    <property type="nucleotide sequence ID" value="NZ_CP016199.1"/>
</dbReference>
<evidence type="ECO:0000256" key="8">
    <source>
        <dbReference type="HAMAP-Rule" id="MF_01521"/>
    </source>
</evidence>
<dbReference type="PANTHER" id="PTHR35529">
    <property type="entry name" value="MANGANESE EFFLUX PUMP MNTP-RELATED"/>
    <property type="match status" value="1"/>
</dbReference>
<dbReference type="EMBL" id="CP016199">
    <property type="protein sequence ID" value="ASS37698.1"/>
    <property type="molecule type" value="Genomic_DNA"/>
</dbReference>
<comment type="subcellular location">
    <subcellularLocation>
        <location evidence="8">Cell membrane</location>
        <topology evidence="8">Multi-pass membrane protein</topology>
    </subcellularLocation>
</comment>
<evidence type="ECO:0000256" key="5">
    <source>
        <dbReference type="ARBA" id="ARBA00023065"/>
    </source>
</evidence>
<accession>A0A223ARV0</accession>
<protein>
    <recommendedName>
        <fullName evidence="8">Putative manganese efflux pump MntP</fullName>
    </recommendedName>
</protein>
<organism evidence="9 10">
    <name type="scientific">Mogibacterium pumilum</name>
    <dbReference type="NCBI Taxonomy" id="86332"/>
    <lineage>
        <taxon>Bacteria</taxon>
        <taxon>Bacillati</taxon>
        <taxon>Bacillota</taxon>
        <taxon>Clostridia</taxon>
        <taxon>Peptostreptococcales</taxon>
        <taxon>Anaerovoracaceae</taxon>
        <taxon>Mogibacterium</taxon>
    </lineage>
</organism>
<feature type="transmembrane region" description="Helical" evidence="8">
    <location>
        <begin position="135"/>
        <end position="157"/>
    </location>
</feature>
<evidence type="ECO:0000256" key="1">
    <source>
        <dbReference type="ARBA" id="ARBA00022448"/>
    </source>
</evidence>
<keyword evidence="5 8" id="KW-0406">Ion transport</keyword>
<feature type="transmembrane region" description="Helical" evidence="8">
    <location>
        <begin position="38"/>
        <end position="61"/>
    </location>
</feature>
<gene>
    <name evidence="8" type="primary">mntP</name>
    <name evidence="9" type="ORF">AXF17_04005</name>
</gene>
<dbReference type="GO" id="GO:0005886">
    <property type="term" value="C:plasma membrane"/>
    <property type="evidence" value="ECO:0007669"/>
    <property type="project" value="UniProtKB-SubCell"/>
</dbReference>
<dbReference type="AlphaFoldDB" id="A0A223ARV0"/>
<dbReference type="Proteomes" id="UP000214689">
    <property type="component" value="Chromosome"/>
</dbReference>
<keyword evidence="7 8" id="KW-0464">Manganese</keyword>
<keyword evidence="4 8" id="KW-1133">Transmembrane helix</keyword>
<feature type="transmembrane region" description="Helical" evidence="8">
    <location>
        <begin position="73"/>
        <end position="91"/>
    </location>
</feature>
<keyword evidence="10" id="KW-1185">Reference proteome</keyword>
<evidence type="ECO:0000313" key="10">
    <source>
        <dbReference type="Proteomes" id="UP000214689"/>
    </source>
</evidence>
<keyword evidence="1 8" id="KW-0813">Transport</keyword>
<proteinExistence type="inferred from homology"/>
<dbReference type="HAMAP" id="MF_01521">
    <property type="entry name" value="MntP_pump"/>
    <property type="match status" value="1"/>
</dbReference>
<evidence type="ECO:0000256" key="7">
    <source>
        <dbReference type="ARBA" id="ARBA00023211"/>
    </source>
</evidence>
<keyword evidence="3 8" id="KW-0812">Transmembrane</keyword>
<dbReference type="InterPro" id="IPR003810">
    <property type="entry name" value="Mntp/YtaF"/>
</dbReference>
<comment type="function">
    <text evidence="8">Probably functions as a manganese efflux pump.</text>
</comment>
<sequence length="219" mass="23374">MDFIFFLSSILLGIGLAMDAFAISIANGISKPDAELGYVIRVTAVFAFFQFAMPLLGWFLVHKVVKALGAFDNLVPWIALLVLGFLGVRMIREGLRNGKSESEVCIGGDTSTDTSMKVCSSDVDRNIGNTLELTAMTLLLQGIATSIDALSTGFAIVDYDVKAAFVCSTIIASTTWIMCFTGMRIGSRLGNLFSAHATIVGGVILVIIGIEVFTKGTLL</sequence>
<evidence type="ECO:0000256" key="2">
    <source>
        <dbReference type="ARBA" id="ARBA00022475"/>
    </source>
</evidence>
<evidence type="ECO:0000256" key="3">
    <source>
        <dbReference type="ARBA" id="ARBA00022692"/>
    </source>
</evidence>
<keyword evidence="2 8" id="KW-1003">Cell membrane</keyword>
<dbReference type="GO" id="GO:0005384">
    <property type="term" value="F:manganese ion transmembrane transporter activity"/>
    <property type="evidence" value="ECO:0007669"/>
    <property type="project" value="UniProtKB-UniRule"/>
</dbReference>
<feature type="transmembrane region" description="Helical" evidence="8">
    <location>
        <begin position="192"/>
        <end position="213"/>
    </location>
</feature>
<dbReference type="PANTHER" id="PTHR35529:SF1">
    <property type="entry name" value="MANGANESE EFFLUX PUMP MNTP-RELATED"/>
    <property type="match status" value="1"/>
</dbReference>
<feature type="transmembrane region" description="Helical" evidence="8">
    <location>
        <begin position="163"/>
        <end position="180"/>
    </location>
</feature>
<name>A0A223ARV0_9FIRM</name>